<keyword evidence="7 10" id="KW-0407">Ion channel</keyword>
<dbReference type="Proteomes" id="UP000776700">
    <property type="component" value="Unassembled WGS sequence"/>
</dbReference>
<keyword evidence="5" id="KW-0406">Ion transport</keyword>
<evidence type="ECO:0000259" key="9">
    <source>
        <dbReference type="Pfam" id="PF07885"/>
    </source>
</evidence>
<evidence type="ECO:0000256" key="6">
    <source>
        <dbReference type="ARBA" id="ARBA00023136"/>
    </source>
</evidence>
<dbReference type="Gene3D" id="1.10.287.70">
    <property type="match status" value="1"/>
</dbReference>
<dbReference type="Gene3D" id="1.20.120.350">
    <property type="entry name" value="Voltage-gated potassium channels. Chain C"/>
    <property type="match status" value="1"/>
</dbReference>
<dbReference type="GO" id="GO:0005249">
    <property type="term" value="F:voltage-gated potassium channel activity"/>
    <property type="evidence" value="ECO:0007669"/>
    <property type="project" value="InterPro"/>
</dbReference>
<dbReference type="PANTHER" id="PTHR11537">
    <property type="entry name" value="VOLTAGE-GATED POTASSIUM CHANNEL"/>
    <property type="match status" value="1"/>
</dbReference>
<dbReference type="GO" id="GO:0001508">
    <property type="term" value="P:action potential"/>
    <property type="evidence" value="ECO:0007669"/>
    <property type="project" value="TreeGrafter"/>
</dbReference>
<accession>A0A921N1B0</accession>
<feature type="transmembrane region" description="Helical" evidence="8">
    <location>
        <begin position="7"/>
        <end position="31"/>
    </location>
</feature>
<dbReference type="InterPro" id="IPR027359">
    <property type="entry name" value="Volt_channel_dom_sf"/>
</dbReference>
<evidence type="ECO:0000313" key="10">
    <source>
        <dbReference type="EMBL" id="HJG97143.1"/>
    </source>
</evidence>
<keyword evidence="3 8" id="KW-0812">Transmembrane</keyword>
<evidence type="ECO:0000256" key="5">
    <source>
        <dbReference type="ARBA" id="ARBA00023065"/>
    </source>
</evidence>
<dbReference type="Pfam" id="PF07885">
    <property type="entry name" value="Ion_trans_2"/>
    <property type="match status" value="1"/>
</dbReference>
<comment type="caution">
    <text evidence="10">The sequence shown here is derived from an EMBL/GenBank/DDBJ whole genome shotgun (WGS) entry which is preliminary data.</text>
</comment>
<evidence type="ECO:0000256" key="3">
    <source>
        <dbReference type="ARBA" id="ARBA00022692"/>
    </source>
</evidence>
<evidence type="ECO:0000256" key="7">
    <source>
        <dbReference type="ARBA" id="ARBA00023303"/>
    </source>
</evidence>
<evidence type="ECO:0000256" key="8">
    <source>
        <dbReference type="SAM" id="Phobius"/>
    </source>
</evidence>
<reference evidence="10" key="1">
    <citation type="journal article" date="2021" name="PeerJ">
        <title>Extensive microbial diversity within the chicken gut microbiome revealed by metagenomics and culture.</title>
        <authorList>
            <person name="Gilroy R."/>
            <person name="Ravi A."/>
            <person name="Getino M."/>
            <person name="Pursley I."/>
            <person name="Horton D.L."/>
            <person name="Alikhan N.F."/>
            <person name="Baker D."/>
            <person name="Gharbi K."/>
            <person name="Hall N."/>
            <person name="Watson M."/>
            <person name="Adriaenssens E.M."/>
            <person name="Foster-Nyarko E."/>
            <person name="Jarju S."/>
            <person name="Secka A."/>
            <person name="Antonio M."/>
            <person name="Oren A."/>
            <person name="Chaudhuri R.R."/>
            <person name="La Ragione R."/>
            <person name="Hildebrand F."/>
            <person name="Pallen M.J."/>
        </authorList>
    </citation>
    <scope>NUCLEOTIDE SEQUENCE</scope>
    <source>
        <strain evidence="10">1277</strain>
    </source>
</reference>
<evidence type="ECO:0000256" key="2">
    <source>
        <dbReference type="ARBA" id="ARBA00022448"/>
    </source>
</evidence>
<dbReference type="PANTHER" id="PTHR11537:SF254">
    <property type="entry name" value="POTASSIUM VOLTAGE-GATED CHANNEL PROTEIN SHAB"/>
    <property type="match status" value="1"/>
</dbReference>
<dbReference type="SUPFAM" id="SSF81324">
    <property type="entry name" value="Voltage-gated potassium channels"/>
    <property type="match status" value="1"/>
</dbReference>
<keyword evidence="4 8" id="KW-1133">Transmembrane helix</keyword>
<dbReference type="InterPro" id="IPR013099">
    <property type="entry name" value="K_chnl_dom"/>
</dbReference>
<dbReference type="AlphaFoldDB" id="A0A921N1B0"/>
<keyword evidence="6 8" id="KW-0472">Membrane</keyword>
<name>A0A921N1B0_9FIRM</name>
<feature type="transmembrane region" description="Helical" evidence="8">
    <location>
        <begin position="37"/>
        <end position="57"/>
    </location>
</feature>
<feature type="transmembrane region" description="Helical" evidence="8">
    <location>
        <begin position="127"/>
        <end position="148"/>
    </location>
</feature>
<sequence>MKDKKVIIYEVVTAVLALVSIFIVSIQFFNILIPENVLHTLIKIDDLIYVVFVIDYVTRLSLSKNKRDFIKNNKIDLISLIPFNAIFKSLRILKLNRLLKLGRLVKISVLFARFKDDSKLFFKTNHFGYVLITTIILIFLGAIAMSYLENMDIGDSIWWSFVTTTSVGYGDIYPTTNLGRIIAILLMITGLGFVGMLSGTIATYFYLKRKSKIVIDILF</sequence>
<feature type="domain" description="Potassium channel" evidence="9">
    <location>
        <begin position="135"/>
        <end position="205"/>
    </location>
</feature>
<keyword evidence="2" id="KW-0813">Transport</keyword>
<evidence type="ECO:0000256" key="4">
    <source>
        <dbReference type="ARBA" id="ARBA00022989"/>
    </source>
</evidence>
<feature type="transmembrane region" description="Helical" evidence="8">
    <location>
        <begin position="181"/>
        <end position="207"/>
    </location>
</feature>
<protein>
    <submittedName>
        <fullName evidence="10">Potassium channel family protein</fullName>
    </submittedName>
</protein>
<organism evidence="10 11">
    <name type="scientific">Romboutsia timonensis</name>
    <dbReference type="NCBI Taxonomy" id="1776391"/>
    <lineage>
        <taxon>Bacteria</taxon>
        <taxon>Bacillati</taxon>
        <taxon>Bacillota</taxon>
        <taxon>Clostridia</taxon>
        <taxon>Peptostreptococcales</taxon>
        <taxon>Peptostreptococcaceae</taxon>
        <taxon>Romboutsia</taxon>
    </lineage>
</organism>
<reference evidence="10" key="2">
    <citation type="submission" date="2021-09" db="EMBL/GenBank/DDBJ databases">
        <authorList>
            <person name="Gilroy R."/>
        </authorList>
    </citation>
    <scope>NUCLEOTIDE SEQUENCE</scope>
    <source>
        <strain evidence="10">1277</strain>
    </source>
</reference>
<dbReference type="InterPro" id="IPR028325">
    <property type="entry name" value="VG_K_chnl"/>
</dbReference>
<dbReference type="GO" id="GO:0008076">
    <property type="term" value="C:voltage-gated potassium channel complex"/>
    <property type="evidence" value="ECO:0007669"/>
    <property type="project" value="InterPro"/>
</dbReference>
<evidence type="ECO:0000313" key="11">
    <source>
        <dbReference type="Proteomes" id="UP000776700"/>
    </source>
</evidence>
<proteinExistence type="predicted"/>
<gene>
    <name evidence="10" type="ORF">K8V90_08595</name>
</gene>
<dbReference type="EMBL" id="DYUB01000266">
    <property type="protein sequence ID" value="HJG97143.1"/>
    <property type="molecule type" value="Genomic_DNA"/>
</dbReference>
<evidence type="ECO:0000256" key="1">
    <source>
        <dbReference type="ARBA" id="ARBA00004141"/>
    </source>
</evidence>
<comment type="subcellular location">
    <subcellularLocation>
        <location evidence="1">Membrane</location>
        <topology evidence="1">Multi-pass membrane protein</topology>
    </subcellularLocation>
</comment>
<dbReference type="PRINTS" id="PR00169">
    <property type="entry name" value="KCHANNEL"/>
</dbReference>